<dbReference type="PANTHER" id="PTHR43429:SF3">
    <property type="entry name" value="NITRITE REDUCTASE [NAD(P)H]"/>
    <property type="match status" value="1"/>
</dbReference>
<dbReference type="Pfam" id="PF07992">
    <property type="entry name" value="Pyr_redox_2"/>
    <property type="match status" value="1"/>
</dbReference>
<dbReference type="AlphaFoldDB" id="A0A2K9LN79"/>
<evidence type="ECO:0000313" key="8">
    <source>
        <dbReference type="Proteomes" id="UP000235116"/>
    </source>
</evidence>
<evidence type="ECO:0000259" key="5">
    <source>
        <dbReference type="Pfam" id="PF07992"/>
    </source>
</evidence>
<evidence type="ECO:0000313" key="7">
    <source>
        <dbReference type="EMBL" id="AUM13829.1"/>
    </source>
</evidence>
<dbReference type="PRINTS" id="PR00368">
    <property type="entry name" value="FADPNR"/>
</dbReference>
<dbReference type="Pfam" id="PF18267">
    <property type="entry name" value="Rubredoxin_C"/>
    <property type="match status" value="1"/>
</dbReference>
<reference evidence="8" key="1">
    <citation type="submission" date="2017-08" db="EMBL/GenBank/DDBJ databases">
        <title>Direct submision.</title>
        <authorList>
            <person name="Kim S.-J."/>
            <person name="Rhee S.-K."/>
        </authorList>
    </citation>
    <scope>NUCLEOTIDE SEQUENCE [LARGE SCALE GENOMIC DNA]</scope>
    <source>
        <strain evidence="8">GI5</strain>
    </source>
</reference>
<dbReference type="OrthoDB" id="9768666at2"/>
<evidence type="ECO:0000256" key="2">
    <source>
        <dbReference type="ARBA" id="ARBA00006442"/>
    </source>
</evidence>
<comment type="similarity">
    <text evidence="2">Belongs to the FAD-dependent oxidoreductase family.</text>
</comment>
<dbReference type="SUPFAM" id="SSF51905">
    <property type="entry name" value="FAD/NAD(P)-binding domain"/>
    <property type="match status" value="2"/>
</dbReference>
<sequence>MKAITECSKPKLVFVGNGMAGTRTIEELLKLNADKYDISVIGEEHIGNYNRIMLSPVLAGEKTIENIMLNDEDWYRHHGITFYKGEQATAINRKQRIVSTASGKQIPYDRLVLATGSVPFRIPVPGHDLKNVLTFRDIKDVNAMLELTQQKQRAAVIGGGLLGLEAANGLRKQGMDVTVVHTADTLLNRQLDATSARLLQKSLRASGIHFLMNTATDSIQGNELGEVTGLRFKDGSSLQVDMVVMATGVTPNIGLAKSCGLHCEKGILVNDVMQTFDPAIYAIGECVQHRGQLFGLVAPTFEQARVCANHLAEMGIARYIPKAQATQLKITGIHAFSAGQFKETDDNQVITYFDTELDHYKKLVIKDNKLVGAVLYGDTQDGGWFFDLIQQQTNINPIRDQLIFGKDFCQWPTQAENLPAAA</sequence>
<dbReference type="Gene3D" id="3.50.50.60">
    <property type="entry name" value="FAD/NAD(P)-binding domain"/>
    <property type="match status" value="2"/>
</dbReference>
<keyword evidence="3" id="KW-0285">Flavoprotein</keyword>
<name>A0A2K9LN79_9GAMM</name>
<organism evidence="7 8">
    <name type="scientific">Ketobacter alkanivorans</name>
    <dbReference type="NCBI Taxonomy" id="1917421"/>
    <lineage>
        <taxon>Bacteria</taxon>
        <taxon>Pseudomonadati</taxon>
        <taxon>Pseudomonadota</taxon>
        <taxon>Gammaproteobacteria</taxon>
        <taxon>Pseudomonadales</taxon>
        <taxon>Ketobacteraceae</taxon>
        <taxon>Ketobacter</taxon>
    </lineage>
</organism>
<protein>
    <submittedName>
        <fullName evidence="7">Assimilatory nitrite reductase large subunit</fullName>
    </submittedName>
</protein>
<dbReference type="Proteomes" id="UP000235116">
    <property type="component" value="Chromosome"/>
</dbReference>
<comment type="cofactor">
    <cofactor evidence="1">
        <name>FAD</name>
        <dbReference type="ChEBI" id="CHEBI:57692"/>
    </cofactor>
</comment>
<keyword evidence="8" id="KW-1185">Reference proteome</keyword>
<evidence type="ECO:0000256" key="1">
    <source>
        <dbReference type="ARBA" id="ARBA00001974"/>
    </source>
</evidence>
<dbReference type="PRINTS" id="PR00411">
    <property type="entry name" value="PNDRDTASEI"/>
</dbReference>
<dbReference type="InterPro" id="IPR023753">
    <property type="entry name" value="FAD/NAD-binding_dom"/>
</dbReference>
<accession>A0A2K9LN79</accession>
<dbReference type="Gene3D" id="3.30.390.30">
    <property type="match status" value="1"/>
</dbReference>
<feature type="domain" description="NADH-rubredoxin oxidoreductase C-terminal" evidence="6">
    <location>
        <begin position="325"/>
        <end position="393"/>
    </location>
</feature>
<gene>
    <name evidence="7" type="ORF">Kalk_15950</name>
</gene>
<keyword evidence="4" id="KW-0274">FAD</keyword>
<dbReference type="RefSeq" id="WP_101895204.1">
    <property type="nucleotide sequence ID" value="NZ_CP022684.1"/>
</dbReference>
<dbReference type="InterPro" id="IPR036188">
    <property type="entry name" value="FAD/NAD-bd_sf"/>
</dbReference>
<dbReference type="FunFam" id="3.50.50.60:FF:000033">
    <property type="entry name" value="Nitrite reductase [NAD(P)H], large subunit"/>
    <property type="match status" value="1"/>
</dbReference>
<dbReference type="EMBL" id="CP022684">
    <property type="protein sequence ID" value="AUM13829.1"/>
    <property type="molecule type" value="Genomic_DNA"/>
</dbReference>
<dbReference type="GO" id="GO:0016491">
    <property type="term" value="F:oxidoreductase activity"/>
    <property type="evidence" value="ECO:0007669"/>
    <property type="project" value="InterPro"/>
</dbReference>
<dbReference type="PANTHER" id="PTHR43429">
    <property type="entry name" value="PYRIDINE NUCLEOTIDE-DISULFIDE OXIDOREDUCTASE DOMAIN-CONTAINING"/>
    <property type="match status" value="1"/>
</dbReference>
<feature type="domain" description="FAD/NAD(P)-binding" evidence="5">
    <location>
        <begin position="11"/>
        <end position="291"/>
    </location>
</feature>
<evidence type="ECO:0000256" key="4">
    <source>
        <dbReference type="ARBA" id="ARBA00022827"/>
    </source>
</evidence>
<proteinExistence type="inferred from homology"/>
<dbReference type="InterPro" id="IPR050260">
    <property type="entry name" value="FAD-bd_OxRdtase"/>
</dbReference>
<dbReference type="KEGG" id="kak:Kalk_15950"/>
<dbReference type="InterPro" id="IPR016156">
    <property type="entry name" value="FAD/NAD-linked_Rdtase_dimer_sf"/>
</dbReference>
<dbReference type="InterPro" id="IPR041575">
    <property type="entry name" value="Rubredoxin_C"/>
</dbReference>
<evidence type="ECO:0000256" key="3">
    <source>
        <dbReference type="ARBA" id="ARBA00022630"/>
    </source>
</evidence>
<evidence type="ECO:0000259" key="6">
    <source>
        <dbReference type="Pfam" id="PF18267"/>
    </source>
</evidence>